<dbReference type="InterPro" id="IPR051118">
    <property type="entry name" value="LST-2"/>
</dbReference>
<proteinExistence type="predicted"/>
<keyword evidence="2" id="KW-1185">Reference proteome</keyword>
<evidence type="ECO:0000313" key="2">
    <source>
        <dbReference type="Proteomes" id="UP000694549"/>
    </source>
</evidence>
<dbReference type="AlphaFoldDB" id="A0A8B9UGX2"/>
<reference evidence="1" key="1">
    <citation type="submission" date="2025-08" db="UniProtKB">
        <authorList>
            <consortium name="Ensembl"/>
        </authorList>
    </citation>
    <scope>IDENTIFICATION</scope>
</reference>
<dbReference type="GO" id="GO:0031901">
    <property type="term" value="C:early endosome membrane"/>
    <property type="evidence" value="ECO:0007669"/>
    <property type="project" value="TreeGrafter"/>
</dbReference>
<evidence type="ECO:0000313" key="1">
    <source>
        <dbReference type="Ensembl" id="ENSAZOP00000009302.1"/>
    </source>
</evidence>
<organism evidence="1 2">
    <name type="scientific">Anas zonorhyncha</name>
    <name type="common">Eastern spot-billed duck</name>
    <dbReference type="NCBI Taxonomy" id="75864"/>
    <lineage>
        <taxon>Eukaryota</taxon>
        <taxon>Metazoa</taxon>
        <taxon>Chordata</taxon>
        <taxon>Craniata</taxon>
        <taxon>Vertebrata</taxon>
        <taxon>Euteleostomi</taxon>
        <taxon>Archelosauria</taxon>
        <taxon>Archosauria</taxon>
        <taxon>Dinosauria</taxon>
        <taxon>Saurischia</taxon>
        <taxon>Theropoda</taxon>
        <taxon>Coelurosauria</taxon>
        <taxon>Aves</taxon>
        <taxon>Neognathae</taxon>
        <taxon>Galloanserae</taxon>
        <taxon>Anseriformes</taxon>
        <taxon>Anatidae</taxon>
        <taxon>Anatinae</taxon>
        <taxon>Anas</taxon>
    </lineage>
</organism>
<dbReference type="Proteomes" id="UP000694549">
    <property type="component" value="Unplaced"/>
</dbReference>
<dbReference type="PANTHER" id="PTHR46465">
    <property type="entry name" value="LATERAL SIGNALING TARGET PROTEIN 2 HOMOLOG"/>
    <property type="match status" value="1"/>
</dbReference>
<dbReference type="PANTHER" id="PTHR46465:SF4">
    <property type="entry name" value="FYVE-TYPE DOMAIN-CONTAINING PROTEIN"/>
    <property type="match status" value="1"/>
</dbReference>
<dbReference type="Ensembl" id="ENSAZOT00000009932.1">
    <property type="protein sequence ID" value="ENSAZOP00000009302.1"/>
    <property type="gene ID" value="ENSAZOG00000005905.1"/>
</dbReference>
<accession>A0A8B9UGX2</accession>
<protein>
    <submittedName>
        <fullName evidence="1">Uncharacterized protein</fullName>
    </submittedName>
</protein>
<name>A0A8B9UGX2_9AVES</name>
<reference evidence="1" key="2">
    <citation type="submission" date="2025-09" db="UniProtKB">
        <authorList>
            <consortium name="Ensembl"/>
        </authorList>
    </citation>
    <scope>IDENTIFICATION</scope>
</reference>
<sequence>MEECIPTQRHSRDYLVKFPEELLVDNLGNHMLFAAECLLAGTFIEVEEAEGTRPRARNLLCSLELVRTVLREQSLSQPGTYPEPVRAALVQFDRLFAEFELSYVSSLVAVKSPEEIYRQQEIIVLFCETVERALRSGYLTQEMIDGYEPLLMFTIPRLAII</sequence>